<proteinExistence type="predicted"/>
<reference evidence="1" key="2">
    <citation type="journal article" date="2015" name="Fish Shellfish Immunol.">
        <title>Early steps in the European eel (Anguilla anguilla)-Vibrio vulnificus interaction in the gills: Role of the RtxA13 toxin.</title>
        <authorList>
            <person name="Callol A."/>
            <person name="Pajuelo D."/>
            <person name="Ebbesson L."/>
            <person name="Teles M."/>
            <person name="MacKenzie S."/>
            <person name="Amaro C."/>
        </authorList>
    </citation>
    <scope>NUCLEOTIDE SEQUENCE</scope>
</reference>
<accession>A0A0E9T9J9</accession>
<organism evidence="1">
    <name type="scientific">Anguilla anguilla</name>
    <name type="common">European freshwater eel</name>
    <name type="synonym">Muraena anguilla</name>
    <dbReference type="NCBI Taxonomy" id="7936"/>
    <lineage>
        <taxon>Eukaryota</taxon>
        <taxon>Metazoa</taxon>
        <taxon>Chordata</taxon>
        <taxon>Craniata</taxon>
        <taxon>Vertebrata</taxon>
        <taxon>Euteleostomi</taxon>
        <taxon>Actinopterygii</taxon>
        <taxon>Neopterygii</taxon>
        <taxon>Teleostei</taxon>
        <taxon>Anguilliformes</taxon>
        <taxon>Anguillidae</taxon>
        <taxon>Anguilla</taxon>
    </lineage>
</organism>
<sequence length="34" mass="3735">MLLTVTCIPSRWEVFAAAPCFFSEALSPGMCRSL</sequence>
<evidence type="ECO:0000313" key="1">
    <source>
        <dbReference type="EMBL" id="JAH50107.1"/>
    </source>
</evidence>
<dbReference type="EMBL" id="GBXM01058470">
    <property type="protein sequence ID" value="JAH50107.1"/>
    <property type="molecule type" value="Transcribed_RNA"/>
</dbReference>
<name>A0A0E9T9J9_ANGAN</name>
<reference evidence="1" key="1">
    <citation type="submission" date="2014-11" db="EMBL/GenBank/DDBJ databases">
        <authorList>
            <person name="Amaro Gonzalez C."/>
        </authorList>
    </citation>
    <scope>NUCLEOTIDE SEQUENCE</scope>
</reference>
<protein>
    <submittedName>
        <fullName evidence="1">Uncharacterized protein</fullName>
    </submittedName>
</protein>
<dbReference type="AlphaFoldDB" id="A0A0E9T9J9"/>